<name>A0A927CVF4_9BACI</name>
<dbReference type="GO" id="GO:0008360">
    <property type="term" value="P:regulation of cell shape"/>
    <property type="evidence" value="ECO:0007669"/>
    <property type="project" value="UniProtKB-UniRule"/>
</dbReference>
<feature type="transmembrane region" description="Helical" evidence="8">
    <location>
        <begin position="12"/>
        <end position="36"/>
    </location>
</feature>
<keyword evidence="6 8" id="KW-1133">Transmembrane helix</keyword>
<evidence type="ECO:0000256" key="4">
    <source>
        <dbReference type="ARBA" id="ARBA00022960"/>
    </source>
</evidence>
<evidence type="ECO:0000256" key="7">
    <source>
        <dbReference type="ARBA" id="ARBA00023136"/>
    </source>
</evidence>
<feature type="transmembrane region" description="Helical" evidence="8">
    <location>
        <begin position="470"/>
        <end position="492"/>
    </location>
</feature>
<evidence type="ECO:0000256" key="2">
    <source>
        <dbReference type="ARBA" id="ARBA00022475"/>
    </source>
</evidence>
<keyword evidence="5 8" id="KW-0573">Peptidoglycan synthesis</keyword>
<feature type="transmembrane region" description="Helical" evidence="8">
    <location>
        <begin position="269"/>
        <end position="291"/>
    </location>
</feature>
<dbReference type="NCBIfam" id="TIGR01695">
    <property type="entry name" value="murJ_mviN"/>
    <property type="match status" value="1"/>
</dbReference>
<dbReference type="GO" id="GO:0005886">
    <property type="term" value="C:plasma membrane"/>
    <property type="evidence" value="ECO:0007669"/>
    <property type="project" value="UniProtKB-SubCell"/>
</dbReference>
<feature type="transmembrane region" description="Helical" evidence="8">
    <location>
        <begin position="344"/>
        <end position="367"/>
    </location>
</feature>
<dbReference type="GO" id="GO:0015648">
    <property type="term" value="F:lipid-linked peptidoglycan transporter activity"/>
    <property type="evidence" value="ECO:0007669"/>
    <property type="project" value="UniProtKB-UniRule"/>
</dbReference>
<keyword evidence="4 8" id="KW-0133">Cell shape</keyword>
<dbReference type="PIRSF" id="PIRSF002869">
    <property type="entry name" value="MviN"/>
    <property type="match status" value="1"/>
</dbReference>
<dbReference type="GO" id="GO:0034204">
    <property type="term" value="P:lipid translocation"/>
    <property type="evidence" value="ECO:0007669"/>
    <property type="project" value="TreeGrafter"/>
</dbReference>
<comment type="caution">
    <text evidence="10">The sequence shown here is derived from an EMBL/GenBank/DDBJ whole genome shotgun (WGS) entry which is preliminary data.</text>
</comment>
<evidence type="ECO:0000256" key="5">
    <source>
        <dbReference type="ARBA" id="ARBA00022984"/>
    </source>
</evidence>
<dbReference type="InterPro" id="IPR051050">
    <property type="entry name" value="Lipid_II_flippase_MurJ/MviN"/>
</dbReference>
<evidence type="ECO:0000256" key="9">
    <source>
        <dbReference type="PIRNR" id="PIRNR002869"/>
    </source>
</evidence>
<comment type="pathway">
    <text evidence="8">Cell wall biogenesis; peptidoglycan biosynthesis.</text>
</comment>
<feature type="transmembrane region" description="Helical" evidence="8">
    <location>
        <begin position="223"/>
        <end position="243"/>
    </location>
</feature>
<keyword evidence="7 8" id="KW-0472">Membrane</keyword>
<dbReference type="GO" id="GO:0071555">
    <property type="term" value="P:cell wall organization"/>
    <property type="evidence" value="ECO:0007669"/>
    <property type="project" value="UniProtKB-UniRule"/>
</dbReference>
<organism evidence="10 11">
    <name type="scientific">Peribacillus faecalis</name>
    <dbReference type="NCBI Taxonomy" id="2772559"/>
    <lineage>
        <taxon>Bacteria</taxon>
        <taxon>Bacillati</taxon>
        <taxon>Bacillota</taxon>
        <taxon>Bacilli</taxon>
        <taxon>Bacillales</taxon>
        <taxon>Bacillaceae</taxon>
        <taxon>Peribacillus</taxon>
    </lineage>
</organism>
<feature type="transmembrane region" description="Helical" evidence="8">
    <location>
        <begin position="379"/>
        <end position="398"/>
    </location>
</feature>
<dbReference type="RefSeq" id="WP_190998070.1">
    <property type="nucleotide sequence ID" value="NZ_JACXSI010000019.1"/>
</dbReference>
<dbReference type="Pfam" id="PF03023">
    <property type="entry name" value="MurJ"/>
    <property type="match status" value="1"/>
</dbReference>
<dbReference type="AlphaFoldDB" id="A0A927CVF4"/>
<dbReference type="PANTHER" id="PTHR47019:SF1">
    <property type="entry name" value="LIPID II FLIPPASE MURJ"/>
    <property type="match status" value="1"/>
</dbReference>
<reference evidence="10" key="1">
    <citation type="submission" date="2020-09" db="EMBL/GenBank/DDBJ databases">
        <title>Bacillus faecalis sp. nov., a moderately halophilic bacterium isolated from cow faeces.</title>
        <authorList>
            <person name="Jiang L."/>
            <person name="Lee J."/>
        </authorList>
    </citation>
    <scope>NUCLEOTIDE SEQUENCE</scope>
    <source>
        <strain evidence="10">AGMB 02131</strain>
    </source>
</reference>
<keyword evidence="3 8" id="KW-0812">Transmembrane</keyword>
<feature type="transmembrane region" description="Helical" evidence="8">
    <location>
        <begin position="183"/>
        <end position="202"/>
    </location>
</feature>
<evidence type="ECO:0000256" key="3">
    <source>
        <dbReference type="ARBA" id="ARBA00022692"/>
    </source>
</evidence>
<accession>A0A927CVF4</accession>
<feature type="transmembrane region" description="Helical" evidence="8">
    <location>
        <begin position="132"/>
        <end position="150"/>
    </location>
</feature>
<dbReference type="EMBL" id="JACXSI010000019">
    <property type="protein sequence ID" value="MBD3108528.1"/>
    <property type="molecule type" value="Genomic_DNA"/>
</dbReference>
<feature type="transmembrane region" description="Helical" evidence="8">
    <location>
        <begin position="303"/>
        <end position="324"/>
    </location>
</feature>
<evidence type="ECO:0000256" key="1">
    <source>
        <dbReference type="ARBA" id="ARBA00004651"/>
    </source>
</evidence>
<feature type="transmembrane region" description="Helical" evidence="8">
    <location>
        <begin position="42"/>
        <end position="69"/>
    </location>
</feature>
<feature type="transmembrane region" description="Helical" evidence="8">
    <location>
        <begin position="157"/>
        <end position="177"/>
    </location>
</feature>
<feature type="transmembrane region" description="Helical" evidence="8">
    <location>
        <begin position="439"/>
        <end position="458"/>
    </location>
</feature>
<dbReference type="HAMAP" id="MF_02078">
    <property type="entry name" value="MurJ_MviN"/>
    <property type="match status" value="1"/>
</dbReference>
<sequence length="512" mass="57197">MKNNFIKSVGIITLIAIVSKILGFGRELLMAAYFGASDVTDAFFVAQIIPVLMFTAVGMAITTGMAPIYANAKLNQGQKEAGNIISVLGTIFLFGSIVVTVIFYFLTPYITLVMAPGFNQEQLELTNTLTRIMLPSFCFYVMAAIMTGILEYEKRFVPPALVAIPQSLFIIIAIIFLSDTYGIYGIAIATLLGAVSQYLLQYPFVKKYKVMNINIHFKKYKTVIKDTLILFSPIIIASVAYQINAVVDKMVASQLSAGSVSALNYSNKLMYLPVSIILLPLITVLYPTVIDAAIEKGKELIKIIFKGLNLIFFISIPIMTVMLIESQELVDFAYKRGAFGEEASIMTTNAFFFYTLGMVFVALKEFLNRFYVAIQDTRITMIGSVAAIVINIIFSVILSRFLEVGGIALATSIAMFMQTVFLFIFLPKRIEIHMSDIKSFLKAFLKLLLIWAAVYFVTNEISHLYSELHLILQLVISTIITFCFFALVSALLKVEEMNLLLKMLKRRKNNVE</sequence>
<protein>
    <recommendedName>
        <fullName evidence="8">Probable lipid II flippase MurJ</fullName>
    </recommendedName>
</protein>
<feature type="transmembrane region" description="Helical" evidence="8">
    <location>
        <begin position="404"/>
        <end position="427"/>
    </location>
</feature>
<comment type="similarity">
    <text evidence="8 9">Belongs to the MurJ/MviN family.</text>
</comment>
<comment type="subcellular location">
    <subcellularLocation>
        <location evidence="1 8">Cell membrane</location>
        <topology evidence="1 8">Multi-pass membrane protein</topology>
    </subcellularLocation>
</comment>
<proteinExistence type="inferred from homology"/>
<keyword evidence="8 9" id="KW-0813">Transport</keyword>
<dbReference type="CDD" id="cd13123">
    <property type="entry name" value="MATE_MurJ_like"/>
    <property type="match status" value="1"/>
</dbReference>
<keyword evidence="2 8" id="KW-1003">Cell membrane</keyword>
<dbReference type="GO" id="GO:0009252">
    <property type="term" value="P:peptidoglycan biosynthetic process"/>
    <property type="evidence" value="ECO:0007669"/>
    <property type="project" value="UniProtKB-UniRule"/>
</dbReference>
<dbReference type="PRINTS" id="PR01806">
    <property type="entry name" value="VIRFACTRMVIN"/>
</dbReference>
<evidence type="ECO:0000256" key="6">
    <source>
        <dbReference type="ARBA" id="ARBA00022989"/>
    </source>
</evidence>
<comment type="function">
    <text evidence="8 9">Involved in peptidoglycan biosynthesis. Transports lipid-linked peptidoglycan precursors from the inner to the outer leaflet of the cytoplasmic membrane.</text>
</comment>
<dbReference type="Proteomes" id="UP000602076">
    <property type="component" value="Unassembled WGS sequence"/>
</dbReference>
<keyword evidence="8 9" id="KW-0961">Cell wall biogenesis/degradation</keyword>
<gene>
    <name evidence="8 10" type="primary">murJ</name>
    <name evidence="10" type="ORF">IEO70_09120</name>
</gene>
<dbReference type="PANTHER" id="PTHR47019">
    <property type="entry name" value="LIPID II FLIPPASE MURJ"/>
    <property type="match status" value="1"/>
</dbReference>
<evidence type="ECO:0000313" key="10">
    <source>
        <dbReference type="EMBL" id="MBD3108528.1"/>
    </source>
</evidence>
<dbReference type="InterPro" id="IPR004268">
    <property type="entry name" value="MurJ"/>
</dbReference>
<feature type="transmembrane region" description="Helical" evidence="8">
    <location>
        <begin position="81"/>
        <end position="106"/>
    </location>
</feature>
<evidence type="ECO:0000256" key="8">
    <source>
        <dbReference type="HAMAP-Rule" id="MF_02078"/>
    </source>
</evidence>
<keyword evidence="11" id="KW-1185">Reference proteome</keyword>
<evidence type="ECO:0000313" key="11">
    <source>
        <dbReference type="Proteomes" id="UP000602076"/>
    </source>
</evidence>